<keyword evidence="1 4" id="KW-0812">Transmembrane</keyword>
<dbReference type="GO" id="GO:0016020">
    <property type="term" value="C:membrane"/>
    <property type="evidence" value="ECO:0007669"/>
    <property type="project" value="InterPro"/>
</dbReference>
<protein>
    <recommendedName>
        <fullName evidence="7">Photosystem II reaction center protein PsbN</fullName>
    </recommendedName>
</protein>
<evidence type="ECO:0000313" key="6">
    <source>
        <dbReference type="Proteomes" id="UP000012039"/>
    </source>
</evidence>
<dbReference type="GO" id="GO:0015979">
    <property type="term" value="P:photosynthesis"/>
    <property type="evidence" value="ECO:0007669"/>
    <property type="project" value="InterPro"/>
</dbReference>
<dbReference type="KEGG" id="vg:15010373"/>
<evidence type="ECO:0000256" key="3">
    <source>
        <dbReference type="ARBA" id="ARBA00023136"/>
    </source>
</evidence>
<evidence type="ECO:0008006" key="7">
    <source>
        <dbReference type="Google" id="ProtNLM"/>
    </source>
</evidence>
<dbReference type="EMBL" id="HQ634174">
    <property type="protein sequence ID" value="AGH26205.1"/>
    <property type="molecule type" value="Genomic_DNA"/>
</dbReference>
<keyword evidence="3 4" id="KW-0472">Membrane</keyword>
<dbReference type="Pfam" id="PF02468">
    <property type="entry name" value="PsbN"/>
    <property type="match status" value="1"/>
</dbReference>
<keyword evidence="2 4" id="KW-1133">Transmembrane helix</keyword>
<evidence type="ECO:0000256" key="1">
    <source>
        <dbReference type="ARBA" id="ARBA00022692"/>
    </source>
</evidence>
<feature type="transmembrane region" description="Helical" evidence="4">
    <location>
        <begin position="32"/>
        <end position="51"/>
    </location>
</feature>
<evidence type="ECO:0000256" key="4">
    <source>
        <dbReference type="SAM" id="Phobius"/>
    </source>
</evidence>
<keyword evidence="6" id="KW-1185">Reference proteome</keyword>
<name>M4QQ41_9CAUD</name>
<dbReference type="GeneID" id="15010373"/>
<accession>M4QQ41</accession>
<dbReference type="RefSeq" id="YP_007673850.1">
    <property type="nucleotide sequence ID" value="NC_020845.1"/>
</dbReference>
<organism evidence="5 6">
    <name type="scientific">Prochlorococcus phage MED4-213</name>
    <dbReference type="NCBI Taxonomy" id="889956"/>
    <lineage>
        <taxon>Viruses</taxon>
        <taxon>Duplodnaviria</taxon>
        <taxon>Heunggongvirae</taxon>
        <taxon>Uroviricota</taxon>
        <taxon>Caudoviricetes</taxon>
        <taxon>Eurybiavirus</taxon>
        <taxon>Eurybiavirus MED4213</taxon>
    </lineage>
</organism>
<sequence length="69" mass="7762">MIFLSCPPVYTLPGTWTKCNALIPHYNADPDATFGISILVILVLLSGFGIYRAFFNNKGLTDQWEEHDD</sequence>
<gene>
    <name evidence="5" type="ORF">CPMG_00104</name>
</gene>
<dbReference type="Proteomes" id="UP000012039">
    <property type="component" value="Segment"/>
</dbReference>
<evidence type="ECO:0000256" key="2">
    <source>
        <dbReference type="ARBA" id="ARBA00022989"/>
    </source>
</evidence>
<dbReference type="InterPro" id="IPR003398">
    <property type="entry name" value="PSII_PsbN"/>
</dbReference>
<reference evidence="5 6" key="1">
    <citation type="submission" date="2010-11" db="EMBL/GenBank/DDBJ databases">
        <title>The Genome Sequence of Cyanophage MED4-213.</title>
        <authorList>
            <consortium name="The Broad Institute Genome Sequencing Platform"/>
            <person name="Henn M.R."/>
            <person name="Sullivan M.S."/>
            <person name="Osburne M.S."/>
            <person name="Levin J."/>
            <person name="Malboeuf C."/>
            <person name="Casali M."/>
            <person name="Russ C."/>
            <person name="Lennon N."/>
            <person name="Chapman S.B."/>
            <person name="Erlich R."/>
            <person name="Young S.K."/>
            <person name="Yandava C."/>
            <person name="Zeng Q."/>
            <person name="Alvarado L."/>
            <person name="Anderson S."/>
            <person name="Berlin A."/>
            <person name="Chen Z."/>
            <person name="Freedman E."/>
            <person name="Gellesch M."/>
            <person name="Goldberg J."/>
            <person name="Green L."/>
            <person name="Griggs A."/>
            <person name="Gujja S."/>
            <person name="Heilman E.R."/>
            <person name="Heiman D."/>
            <person name="Hollinger A."/>
            <person name="Howarth C."/>
            <person name="Larson L."/>
            <person name="Mehta T."/>
            <person name="Pearson M."/>
            <person name="Roberts A."/>
            <person name="Ryan E."/>
            <person name="Saif S."/>
            <person name="Shea T."/>
            <person name="Shenoy N."/>
            <person name="Sisk P."/>
            <person name="Stolte C."/>
            <person name="Sykes S."/>
            <person name="White J."/>
            <person name="Yu Q."/>
            <person name="Coleman M.L."/>
            <person name="Huang K.H."/>
            <person name="Weigele P.R."/>
            <person name="DeFrancesco A.S."/>
            <person name="Kern S.E."/>
            <person name="Thompson L.R."/>
            <person name="Fu R."/>
            <person name="Hombeck B."/>
            <person name="Chisholm S.W."/>
            <person name="Haas B."/>
            <person name="Nusbaum C."/>
            <person name="Birren B."/>
        </authorList>
    </citation>
    <scope>NUCLEOTIDE SEQUENCE [LARGE SCALE GENOMIC DNA]</scope>
    <source>
        <strain evidence="5">MED4-213</strain>
    </source>
</reference>
<evidence type="ECO:0000313" key="5">
    <source>
        <dbReference type="EMBL" id="AGH26205.1"/>
    </source>
</evidence>
<proteinExistence type="predicted"/>